<evidence type="ECO:0000313" key="2">
    <source>
        <dbReference type="Proteomes" id="UP000822476"/>
    </source>
</evidence>
<dbReference type="EMBL" id="JTDE01000535">
    <property type="protein sequence ID" value="KAF7260994.1"/>
    <property type="molecule type" value="Genomic_DNA"/>
</dbReference>
<dbReference type="Proteomes" id="UP000822476">
    <property type="component" value="Unassembled WGS sequence"/>
</dbReference>
<accession>A0A8S9Z2L3</accession>
<sequence length="253" mass="28772">MRTEAEIAGIRARLKRKKKEFEEASGVLTDSMFRLGNYVEDCRTHFERRSATEPVESNPPDMRLTVVDNVVATALQPLVKGQELFQVELTHFDDHPVNYRKCAHQFRFDVESKVEEDSKHLVYLLNCCKGRAKETITECIDLPPTRSLERARKILSELFGRTHQVSQMLLDRPLNDCKVATNRSDALANSTLEFPCNGVWQLFSVAPTFHMDIDDLFNGTRAVDPQSEHGINLFAVLNECPHSSHPTAPSMFP</sequence>
<proteinExistence type="predicted"/>
<dbReference type="PANTHER" id="PTHR47331">
    <property type="entry name" value="PHD-TYPE DOMAIN-CONTAINING PROTEIN"/>
    <property type="match status" value="1"/>
</dbReference>
<reference evidence="1" key="1">
    <citation type="submission" date="2019-07" db="EMBL/GenBank/DDBJ databases">
        <title>Annotation for the trematode Paragonimus miyazaki's.</title>
        <authorList>
            <person name="Choi Y.-J."/>
        </authorList>
    </citation>
    <scope>NUCLEOTIDE SEQUENCE</scope>
    <source>
        <strain evidence="1">Japan</strain>
    </source>
</reference>
<protein>
    <submittedName>
        <fullName evidence="1">Uncharacterized protein</fullName>
    </submittedName>
</protein>
<comment type="caution">
    <text evidence="1">The sequence shown here is derived from an EMBL/GenBank/DDBJ whole genome shotgun (WGS) entry which is preliminary data.</text>
</comment>
<evidence type="ECO:0000313" key="1">
    <source>
        <dbReference type="EMBL" id="KAF7260994.1"/>
    </source>
</evidence>
<name>A0A8S9Z2L3_9TREM</name>
<dbReference type="OrthoDB" id="5987677at2759"/>
<dbReference type="AlphaFoldDB" id="A0A8S9Z2L3"/>
<organism evidence="1 2">
    <name type="scientific">Paragonimus skrjabini miyazakii</name>
    <dbReference type="NCBI Taxonomy" id="59628"/>
    <lineage>
        <taxon>Eukaryota</taxon>
        <taxon>Metazoa</taxon>
        <taxon>Spiralia</taxon>
        <taxon>Lophotrochozoa</taxon>
        <taxon>Platyhelminthes</taxon>
        <taxon>Trematoda</taxon>
        <taxon>Digenea</taxon>
        <taxon>Plagiorchiida</taxon>
        <taxon>Troglotremata</taxon>
        <taxon>Troglotrematidae</taxon>
        <taxon>Paragonimus</taxon>
    </lineage>
</organism>
<gene>
    <name evidence="1" type="ORF">EG68_01756</name>
</gene>
<keyword evidence="2" id="KW-1185">Reference proteome</keyword>